<keyword evidence="2" id="KW-1185">Reference proteome</keyword>
<organism evidence="1 2">
    <name type="scientific">Thalassomonas haliotis</name>
    <dbReference type="NCBI Taxonomy" id="485448"/>
    <lineage>
        <taxon>Bacteria</taxon>
        <taxon>Pseudomonadati</taxon>
        <taxon>Pseudomonadota</taxon>
        <taxon>Gammaproteobacteria</taxon>
        <taxon>Alteromonadales</taxon>
        <taxon>Colwelliaceae</taxon>
        <taxon>Thalassomonas</taxon>
    </lineage>
</organism>
<dbReference type="RefSeq" id="WP_274053894.1">
    <property type="nucleotide sequence ID" value="NZ_CP059693.1"/>
</dbReference>
<sequence>MKLKINDLPKQGTPDYSHLIPIVDYLFSTGNASVNDYDWGNNRTGYFCHLKNKIDFHDLLEHFELPPSIKLNQESQTIDCMNTYSIIRGGKSENC</sequence>
<accession>A0ABY7VLF1</accession>
<proteinExistence type="predicted"/>
<name>A0ABY7VLF1_9GAMM</name>
<reference evidence="1 2" key="1">
    <citation type="journal article" date="2022" name="Mar. Drugs">
        <title>Bioassay-Guided Fractionation Leads to the Detection of Cholic Acid Generated by the Rare Thalassomonas sp.</title>
        <authorList>
            <person name="Pheiffer F."/>
            <person name="Schneider Y.K."/>
            <person name="Hansen E.H."/>
            <person name="Andersen J.H."/>
            <person name="Isaksson J."/>
            <person name="Busche T."/>
            <person name="R C."/>
            <person name="Kalinowski J."/>
            <person name="Zyl L.V."/>
            <person name="Trindade M."/>
        </authorList>
    </citation>
    <scope>NUCLEOTIDE SEQUENCE [LARGE SCALE GENOMIC DNA]</scope>
    <source>
        <strain evidence="1 2">A5K-61T</strain>
    </source>
</reference>
<gene>
    <name evidence="1" type="ORF">H3N35_08780</name>
</gene>
<evidence type="ECO:0000313" key="1">
    <source>
        <dbReference type="EMBL" id="WDE13512.1"/>
    </source>
</evidence>
<dbReference type="EMBL" id="CP059693">
    <property type="protein sequence ID" value="WDE13512.1"/>
    <property type="molecule type" value="Genomic_DNA"/>
</dbReference>
<dbReference type="Proteomes" id="UP001215231">
    <property type="component" value="Chromosome"/>
</dbReference>
<protein>
    <submittedName>
        <fullName evidence="1">Uncharacterized protein</fullName>
    </submittedName>
</protein>
<evidence type="ECO:0000313" key="2">
    <source>
        <dbReference type="Proteomes" id="UP001215231"/>
    </source>
</evidence>